<evidence type="ECO:0000313" key="1">
    <source>
        <dbReference type="EMBL" id="OQD59848.1"/>
    </source>
</evidence>
<dbReference type="Proteomes" id="UP000191661">
    <property type="component" value="Unassembled WGS sequence"/>
</dbReference>
<sequence>MNGNENESILEDIVSRIMENSRNFSLELKSDIGVMLNEYINQFSPIRKLVSFNNSPASYAKSTVSEEIIIPELGNKYDLKEEINNLVKNIISRENEFIITHLIKYAKENDLMEDNSEHAILKAVNHYLQTPESHIIAGKSLKSTIMDSEIYKDNIDMIDIDDICFLEEAENYIIFLCFYDGYFGVNNFYDIVNLKNGSKNNFIMHNVEEIHIGGFYDFGGFISVMELN</sequence>
<dbReference type="AlphaFoldDB" id="A0A1V6N547"/>
<protein>
    <submittedName>
        <fullName evidence="1">Uncharacterized protein</fullName>
    </submittedName>
</protein>
<proteinExistence type="predicted"/>
<accession>A0A1V6N547</accession>
<dbReference type="RefSeq" id="WP_080459468.1">
    <property type="nucleotide sequence ID" value="NZ_JXMW01000001.1"/>
</dbReference>
<reference evidence="1 2" key="1">
    <citation type="submission" date="2014-12" db="EMBL/GenBank/DDBJ databases">
        <title>Genome sequence of Methanobrevibacter arboriphilicus DH1, DSM1125.</title>
        <authorList>
            <person name="Poehlein A."/>
            <person name="Thauer R.K."/>
            <person name="Seedorf H."/>
            <person name="Daniel R."/>
        </authorList>
    </citation>
    <scope>NUCLEOTIDE SEQUENCE [LARGE SCALE GENOMIC DNA]</scope>
    <source>
        <strain evidence="1 2">DH1</strain>
    </source>
</reference>
<name>A0A1V6N547_METAZ</name>
<comment type="caution">
    <text evidence="1">The sequence shown here is derived from an EMBL/GenBank/DDBJ whole genome shotgun (WGS) entry which is preliminary data.</text>
</comment>
<keyword evidence="2" id="KW-1185">Reference proteome</keyword>
<evidence type="ECO:0000313" key="2">
    <source>
        <dbReference type="Proteomes" id="UP000191661"/>
    </source>
</evidence>
<dbReference type="EMBL" id="JXMW01000001">
    <property type="protein sequence ID" value="OQD59848.1"/>
    <property type="molecule type" value="Genomic_DNA"/>
</dbReference>
<organism evidence="1 2">
    <name type="scientific">Methanobrevibacter arboriphilus JCM 13429 = DSM 1125</name>
    <dbReference type="NCBI Taxonomy" id="1300164"/>
    <lineage>
        <taxon>Archaea</taxon>
        <taxon>Methanobacteriati</taxon>
        <taxon>Methanobacteriota</taxon>
        <taxon>Methanomada group</taxon>
        <taxon>Methanobacteria</taxon>
        <taxon>Methanobacteriales</taxon>
        <taxon>Methanobacteriaceae</taxon>
        <taxon>Methanobrevibacter</taxon>
    </lineage>
</organism>
<gene>
    <name evidence="1" type="ORF">MBBAR_1c02560</name>
</gene>